<keyword evidence="4" id="KW-0443">Lipid metabolism</keyword>
<keyword evidence="8" id="KW-1185">Reference proteome</keyword>
<proteinExistence type="predicted"/>
<keyword evidence="1" id="KW-0444">Lipid biosynthesis</keyword>
<dbReference type="Gene3D" id="1.20.1180.10">
    <property type="entry name" value="Udp N-acetylglucosamine O-acyltransferase, C-terminal domain"/>
    <property type="match status" value="1"/>
</dbReference>
<name>I4B0V0_TURPD</name>
<dbReference type="PIRSF" id="PIRSF000456">
    <property type="entry name" value="UDP-GlcNAc_acltr"/>
    <property type="match status" value="1"/>
</dbReference>
<dbReference type="KEGG" id="tpx:Turpa_0247"/>
<dbReference type="PANTHER" id="PTHR43480">
    <property type="entry name" value="ACYL-[ACYL-CARRIER-PROTEIN]--UDP-N-ACETYLGLUCOSAMINE O-ACYLTRANSFERASE"/>
    <property type="match status" value="1"/>
</dbReference>
<evidence type="ECO:0000313" key="7">
    <source>
        <dbReference type="EMBL" id="AFM10907.1"/>
    </source>
</evidence>
<dbReference type="RefSeq" id="WP_014801428.1">
    <property type="nucleotide sequence ID" value="NC_018020.1"/>
</dbReference>
<reference evidence="7 8" key="1">
    <citation type="submission" date="2012-06" db="EMBL/GenBank/DDBJ databases">
        <title>The complete chromosome of genome of Turneriella parva DSM 21527.</title>
        <authorList>
            <consortium name="US DOE Joint Genome Institute (JGI-PGF)"/>
            <person name="Lucas S."/>
            <person name="Han J."/>
            <person name="Lapidus A."/>
            <person name="Bruce D."/>
            <person name="Goodwin L."/>
            <person name="Pitluck S."/>
            <person name="Peters L."/>
            <person name="Kyrpides N."/>
            <person name="Mavromatis K."/>
            <person name="Ivanova N."/>
            <person name="Mikhailova N."/>
            <person name="Chertkov O."/>
            <person name="Detter J.C."/>
            <person name="Tapia R."/>
            <person name="Han C."/>
            <person name="Land M."/>
            <person name="Hauser L."/>
            <person name="Markowitz V."/>
            <person name="Cheng J.-F."/>
            <person name="Hugenholtz P."/>
            <person name="Woyke T."/>
            <person name="Wu D."/>
            <person name="Gronow S."/>
            <person name="Wellnitz S."/>
            <person name="Brambilla E."/>
            <person name="Klenk H.-P."/>
            <person name="Eisen J.A."/>
        </authorList>
    </citation>
    <scope>NUCLEOTIDE SEQUENCE [LARGE SCALE GENOMIC DNA]</scope>
    <source>
        <strain evidence="8">ATCC BAA-1111 / DSM 21527 / NCTC 11395 / H</strain>
    </source>
</reference>
<dbReference type="CDD" id="cd03351">
    <property type="entry name" value="LbH_UDP-GlcNAc_AT"/>
    <property type="match status" value="1"/>
</dbReference>
<dbReference type="HOGENOM" id="CLU_061249_0_0_12"/>
<organism evidence="7 8">
    <name type="scientific">Turneriella parva (strain ATCC BAA-1111 / DSM 21527 / NCTC 11395 / H)</name>
    <name type="common">Leptospira parva</name>
    <dbReference type="NCBI Taxonomy" id="869212"/>
    <lineage>
        <taxon>Bacteria</taxon>
        <taxon>Pseudomonadati</taxon>
        <taxon>Spirochaetota</taxon>
        <taxon>Spirochaetia</taxon>
        <taxon>Leptospirales</taxon>
        <taxon>Leptospiraceae</taxon>
        <taxon>Turneriella</taxon>
    </lineage>
</organism>
<evidence type="ECO:0000256" key="2">
    <source>
        <dbReference type="ARBA" id="ARBA00022556"/>
    </source>
</evidence>
<dbReference type="SUPFAM" id="SSF51161">
    <property type="entry name" value="Trimeric LpxA-like enzymes"/>
    <property type="match status" value="1"/>
</dbReference>
<dbReference type="EMBL" id="CP002959">
    <property type="protein sequence ID" value="AFM10907.1"/>
    <property type="molecule type" value="Genomic_DNA"/>
</dbReference>
<dbReference type="AlphaFoldDB" id="I4B0V0"/>
<dbReference type="PANTHER" id="PTHR43480:SF1">
    <property type="entry name" value="ACYL-[ACYL-CARRIER-PROTEIN]--UDP-N-ACETYLGLUCOSAMINE O-ACYLTRANSFERASE, MITOCHONDRIAL-RELATED"/>
    <property type="match status" value="1"/>
</dbReference>
<dbReference type="Pfam" id="PF13720">
    <property type="entry name" value="Acetyltransf_11"/>
    <property type="match status" value="1"/>
</dbReference>
<sequence>MAKIHPTAIVENPANLADDVVVGPQAYIGPDVKIGPGCVIGVKATLVNRVTLGKNNRLFTGATIGEDGQDIHFNNPEAEVVIGDNNVFREQITVHQPSVKGNKTTIGNNCYFMADAHVAHDCHVGNNVIMVNKTGIAGHVEVGDNALISGLVMAHQFVRVGAFAVIGGVSKATRDILPFTLNNGNPALAFGLNLVGLKRGGFTPAERSAIKQAFQIFYLRDLSTSIAIETIASELLPSLPEGSPERARIEYLSRWLSTTKRGFTYHSSKRKAAEEEGE</sequence>
<dbReference type="InterPro" id="IPR011004">
    <property type="entry name" value="Trimer_LpxA-like_sf"/>
</dbReference>
<protein>
    <submittedName>
        <fullName evidence="7">Acyl-(Acyl-carrier-protein)--UDP-N-acetylglucosamine O-acyltransferase</fullName>
        <ecNumber evidence="7">2.3.1.129</ecNumber>
    </submittedName>
</protein>
<dbReference type="InterPro" id="IPR010137">
    <property type="entry name" value="Lipid_A_LpxA"/>
</dbReference>
<dbReference type="GO" id="GO:0009245">
    <property type="term" value="P:lipid A biosynthetic process"/>
    <property type="evidence" value="ECO:0007669"/>
    <property type="project" value="UniProtKB-KW"/>
</dbReference>
<accession>I4B0V0</accession>
<feature type="domain" description="UDP N-acetylglucosamine O-acyltransferase C-terminal" evidence="6">
    <location>
        <begin position="175"/>
        <end position="263"/>
    </location>
</feature>
<keyword evidence="5 7" id="KW-0012">Acyltransferase</keyword>
<dbReference type="Pfam" id="PF00132">
    <property type="entry name" value="Hexapep"/>
    <property type="match status" value="2"/>
</dbReference>
<dbReference type="EC" id="2.3.1.129" evidence="7"/>
<keyword evidence="3 7" id="KW-0808">Transferase</keyword>
<evidence type="ECO:0000256" key="1">
    <source>
        <dbReference type="ARBA" id="ARBA00022516"/>
    </source>
</evidence>
<keyword evidence="2" id="KW-0441">Lipid A biosynthesis</keyword>
<evidence type="ECO:0000259" key="6">
    <source>
        <dbReference type="Pfam" id="PF13720"/>
    </source>
</evidence>
<evidence type="ECO:0000313" key="8">
    <source>
        <dbReference type="Proteomes" id="UP000006048"/>
    </source>
</evidence>
<dbReference type="InterPro" id="IPR001451">
    <property type="entry name" value="Hexapep"/>
</dbReference>
<evidence type="ECO:0000256" key="4">
    <source>
        <dbReference type="ARBA" id="ARBA00023098"/>
    </source>
</evidence>
<dbReference type="OrthoDB" id="9782926at2"/>
<dbReference type="STRING" id="869212.Turpa_0247"/>
<dbReference type="InterPro" id="IPR037157">
    <property type="entry name" value="Acetyltransf_C_sf"/>
</dbReference>
<dbReference type="NCBIfam" id="NF003657">
    <property type="entry name" value="PRK05289.1"/>
    <property type="match status" value="1"/>
</dbReference>
<dbReference type="NCBIfam" id="TIGR01852">
    <property type="entry name" value="lipid_A_lpxA"/>
    <property type="match status" value="1"/>
</dbReference>
<dbReference type="Gene3D" id="2.160.10.10">
    <property type="entry name" value="Hexapeptide repeat proteins"/>
    <property type="match status" value="1"/>
</dbReference>
<dbReference type="Proteomes" id="UP000006048">
    <property type="component" value="Chromosome"/>
</dbReference>
<gene>
    <name evidence="7" type="ordered locus">Turpa_0247</name>
</gene>
<evidence type="ECO:0000256" key="3">
    <source>
        <dbReference type="ARBA" id="ARBA00022679"/>
    </source>
</evidence>
<evidence type="ECO:0000256" key="5">
    <source>
        <dbReference type="ARBA" id="ARBA00023315"/>
    </source>
</evidence>
<dbReference type="InterPro" id="IPR029098">
    <property type="entry name" value="Acetyltransf_C"/>
</dbReference>
<dbReference type="PATRIC" id="fig|869212.3.peg.209"/>
<dbReference type="GO" id="GO:0008780">
    <property type="term" value="F:acyl-[acyl-carrier-protein]-UDP-N-acetylglucosamine O-acyltransferase activity"/>
    <property type="evidence" value="ECO:0007669"/>
    <property type="project" value="UniProtKB-EC"/>
</dbReference>
<dbReference type="GO" id="GO:0016020">
    <property type="term" value="C:membrane"/>
    <property type="evidence" value="ECO:0007669"/>
    <property type="project" value="GOC"/>
</dbReference>